<dbReference type="InterPro" id="IPR018080">
    <property type="entry name" value="Band_7/stomatin-like_CS"/>
</dbReference>
<evidence type="ECO:0000256" key="2">
    <source>
        <dbReference type="ARBA" id="ARBA00008164"/>
    </source>
</evidence>
<dbReference type="PROSITE" id="PS01270">
    <property type="entry name" value="BAND_7"/>
    <property type="match status" value="1"/>
</dbReference>
<keyword evidence="5 7" id="KW-1133">Transmembrane helix</keyword>
<evidence type="ECO:0000256" key="5">
    <source>
        <dbReference type="ARBA" id="ARBA00022989"/>
    </source>
</evidence>
<dbReference type="InterPro" id="IPR050710">
    <property type="entry name" value="Band7/mec-2_domain"/>
</dbReference>
<dbReference type="GO" id="GO:0008233">
    <property type="term" value="F:peptidase activity"/>
    <property type="evidence" value="ECO:0007669"/>
    <property type="project" value="UniProtKB-KW"/>
</dbReference>
<dbReference type="GO" id="GO:0098552">
    <property type="term" value="C:side of membrane"/>
    <property type="evidence" value="ECO:0007669"/>
    <property type="project" value="UniProtKB-ARBA"/>
</dbReference>
<feature type="domain" description="Band 7" evidence="8">
    <location>
        <begin position="27"/>
        <end position="185"/>
    </location>
</feature>
<dbReference type="EMBL" id="UHIA01000004">
    <property type="protein sequence ID" value="SUO98422.1"/>
    <property type="molecule type" value="Genomic_DNA"/>
</dbReference>
<evidence type="ECO:0000256" key="1">
    <source>
        <dbReference type="ARBA" id="ARBA00004167"/>
    </source>
</evidence>
<dbReference type="GO" id="GO:0006508">
    <property type="term" value="P:proteolysis"/>
    <property type="evidence" value="ECO:0007669"/>
    <property type="project" value="UniProtKB-KW"/>
</dbReference>
<dbReference type="FunFam" id="3.30.479.30:FF:000004">
    <property type="entry name" value="Putative membrane protease family, stomatin"/>
    <property type="match status" value="1"/>
</dbReference>
<name>A0A380N1I1_9GAMM</name>
<dbReference type="SMART" id="SM00244">
    <property type="entry name" value="PHB"/>
    <property type="match status" value="1"/>
</dbReference>
<keyword evidence="6 7" id="KW-0472">Membrane</keyword>
<protein>
    <recommendedName>
        <fullName evidence="3">Protein QmcA</fullName>
    </recommendedName>
</protein>
<keyword evidence="9" id="KW-0378">Hydrolase</keyword>
<dbReference type="InterPro" id="IPR036013">
    <property type="entry name" value="Band_7/SPFH_dom_sf"/>
</dbReference>
<comment type="subcellular location">
    <subcellularLocation>
        <location evidence="1">Membrane</location>
        <topology evidence="1">Single-pass membrane protein</topology>
    </subcellularLocation>
</comment>
<keyword evidence="9" id="KW-0645">Protease</keyword>
<proteinExistence type="inferred from homology"/>
<gene>
    <name evidence="9" type="primary">qmcA</name>
    <name evidence="9" type="ORF">NCTC10717_02174</name>
</gene>
<dbReference type="GO" id="GO:0005886">
    <property type="term" value="C:plasma membrane"/>
    <property type="evidence" value="ECO:0007669"/>
    <property type="project" value="UniProtKB-ARBA"/>
</dbReference>
<dbReference type="PANTHER" id="PTHR43327">
    <property type="entry name" value="STOMATIN-LIKE PROTEIN 2, MITOCHONDRIAL"/>
    <property type="match status" value="1"/>
</dbReference>
<dbReference type="Gene3D" id="3.30.479.30">
    <property type="entry name" value="Band 7 domain"/>
    <property type="match status" value="1"/>
</dbReference>
<dbReference type="InterPro" id="IPR001972">
    <property type="entry name" value="Stomatin_HflK_fam"/>
</dbReference>
<evidence type="ECO:0000256" key="3">
    <source>
        <dbReference type="ARBA" id="ARBA00017055"/>
    </source>
</evidence>
<dbReference type="InterPro" id="IPR001107">
    <property type="entry name" value="Band_7"/>
</dbReference>
<keyword evidence="10" id="KW-1185">Reference proteome</keyword>
<dbReference type="RefSeq" id="WP_115219255.1">
    <property type="nucleotide sequence ID" value="NZ_UHIA01000004.1"/>
</dbReference>
<accession>A0A380N1I1</accession>
<evidence type="ECO:0000256" key="4">
    <source>
        <dbReference type="ARBA" id="ARBA00022692"/>
    </source>
</evidence>
<dbReference type="PANTHER" id="PTHR43327:SF10">
    <property type="entry name" value="STOMATIN-LIKE PROTEIN 2, MITOCHONDRIAL"/>
    <property type="match status" value="1"/>
</dbReference>
<dbReference type="OrthoDB" id="9809197at2"/>
<evidence type="ECO:0000313" key="10">
    <source>
        <dbReference type="Proteomes" id="UP000254575"/>
    </source>
</evidence>
<dbReference type="Proteomes" id="UP000254575">
    <property type="component" value="Unassembled WGS sequence"/>
</dbReference>
<evidence type="ECO:0000259" key="8">
    <source>
        <dbReference type="SMART" id="SM00244"/>
    </source>
</evidence>
<keyword evidence="4 7" id="KW-0812">Transmembrane</keyword>
<feature type="transmembrane region" description="Helical" evidence="7">
    <location>
        <begin position="6"/>
        <end position="25"/>
    </location>
</feature>
<comment type="similarity">
    <text evidence="2">Belongs to the band 7/mec-2 family.</text>
</comment>
<evidence type="ECO:0000256" key="7">
    <source>
        <dbReference type="SAM" id="Phobius"/>
    </source>
</evidence>
<dbReference type="SUPFAM" id="SSF117892">
    <property type="entry name" value="Band 7/SPFH domain"/>
    <property type="match status" value="1"/>
</dbReference>
<dbReference type="AlphaFoldDB" id="A0A380N1I1"/>
<sequence>MNPEKIFDGSMVFSIVLIVVVFWIAKKAIQIVPQGMEYTLLRLGRYQKTLEPGFNLLIPFWQSVGHRVNMKERMLDVPRQEVITKDNAMVSVDGVVFFQVVNAAKAAYAVDDLEYSIMNLAMTNLRTVMGSMALDDLLAQRDEINQRLLQTIDLATNPWGVKVTRVEIKDITPPADLVAAMARQKKAEQIKRAQILEAEGQRQSEILRAEGEKQSQVLEAEGRKEAAFLDAEARERLAIAEARATATLSRAISEGNIHATNYFVAQKYVEALAKFAESNQQKTFFLPMESNGILGALGGMAEMLRQNVSDSSFSAVNPSQSNKPTEE</sequence>
<organism evidence="9 10">
    <name type="scientific">Suttonella indologenes</name>
    <dbReference type="NCBI Taxonomy" id="13276"/>
    <lineage>
        <taxon>Bacteria</taxon>
        <taxon>Pseudomonadati</taxon>
        <taxon>Pseudomonadota</taxon>
        <taxon>Gammaproteobacteria</taxon>
        <taxon>Cardiobacteriales</taxon>
        <taxon>Cardiobacteriaceae</taxon>
        <taxon>Suttonella</taxon>
    </lineage>
</organism>
<dbReference type="CDD" id="cd08829">
    <property type="entry name" value="SPFH_paraslipin"/>
    <property type="match status" value="1"/>
</dbReference>
<reference evidence="9 10" key="1">
    <citation type="submission" date="2018-06" db="EMBL/GenBank/DDBJ databases">
        <authorList>
            <consortium name="Pathogen Informatics"/>
            <person name="Doyle S."/>
        </authorList>
    </citation>
    <scope>NUCLEOTIDE SEQUENCE [LARGE SCALE GENOMIC DNA]</scope>
    <source>
        <strain evidence="9 10">NCTC10717</strain>
    </source>
</reference>
<evidence type="ECO:0000256" key="6">
    <source>
        <dbReference type="ARBA" id="ARBA00023136"/>
    </source>
</evidence>
<dbReference type="PRINTS" id="PR00721">
    <property type="entry name" value="STOMATIN"/>
</dbReference>
<dbReference type="Pfam" id="PF01145">
    <property type="entry name" value="Band_7"/>
    <property type="match status" value="1"/>
</dbReference>
<evidence type="ECO:0000313" key="9">
    <source>
        <dbReference type="EMBL" id="SUO98422.1"/>
    </source>
</evidence>